<feature type="transmembrane region" description="Helical" evidence="1">
    <location>
        <begin position="138"/>
        <end position="165"/>
    </location>
</feature>
<feature type="transmembrane region" description="Helical" evidence="1">
    <location>
        <begin position="296"/>
        <end position="318"/>
    </location>
</feature>
<gene>
    <name evidence="2" type="ORF">AK829_10525</name>
</gene>
<dbReference type="Proteomes" id="UP000060016">
    <property type="component" value="Chromosome"/>
</dbReference>
<feature type="transmembrane region" description="Helical" evidence="1">
    <location>
        <begin position="267"/>
        <end position="284"/>
    </location>
</feature>
<feature type="transmembrane region" description="Helical" evidence="1">
    <location>
        <begin position="177"/>
        <end position="199"/>
    </location>
</feature>
<accession>A0A0K1RE60</accession>
<dbReference type="KEGG" id="crie:AK829_10525"/>
<dbReference type="RefSeq" id="WP_052205784.1">
    <property type="nucleotide sequence ID" value="NZ_CP012342.1"/>
</dbReference>
<dbReference type="PATRIC" id="fig|156976.3.peg.2121"/>
<reference evidence="2 3" key="1">
    <citation type="submission" date="2015-08" db="EMBL/GenBank/DDBJ databases">
        <authorList>
            <person name="Babu N.S."/>
            <person name="Beckwith C.J."/>
            <person name="Beseler K.G."/>
            <person name="Brison A."/>
            <person name="Carone J.V."/>
            <person name="Caskin T.P."/>
            <person name="Diamond M."/>
            <person name="Durham M.E."/>
            <person name="Foxe J.M."/>
            <person name="Go M."/>
            <person name="Henderson B.A."/>
            <person name="Jones I.B."/>
            <person name="McGettigan J.A."/>
            <person name="Micheletti S.J."/>
            <person name="Nasrallah M.E."/>
            <person name="Ortiz D."/>
            <person name="Piller C.R."/>
            <person name="Privatt S.R."/>
            <person name="Schneider S.L."/>
            <person name="Sharp S."/>
            <person name="Smith T.C."/>
            <person name="Stanton J.D."/>
            <person name="Ullery H.E."/>
            <person name="Wilson R.J."/>
            <person name="Serrano M.G."/>
            <person name="Buck G."/>
            <person name="Lee V."/>
            <person name="Wang Y."/>
            <person name="Carvalho R."/>
            <person name="Voegtly L."/>
            <person name="Shi R."/>
            <person name="Duckworth R."/>
            <person name="Johnson A."/>
            <person name="Loviza R."/>
            <person name="Walstead R."/>
            <person name="Shah Z."/>
            <person name="Kiflezghi M."/>
            <person name="Wade K."/>
            <person name="Ball S.L."/>
            <person name="Bradley K.W."/>
            <person name="Asai D.J."/>
            <person name="Bowman C.A."/>
            <person name="Russell D.A."/>
            <person name="Pope W.H."/>
            <person name="Jacobs-Sera D."/>
            <person name="Hendrix R.W."/>
            <person name="Hatfull G.F."/>
        </authorList>
    </citation>
    <scope>NUCLEOTIDE SEQUENCE [LARGE SCALE GENOMIC DNA]</scope>
    <source>
        <strain evidence="2 3">PUDD_83A45</strain>
    </source>
</reference>
<evidence type="ECO:0000256" key="1">
    <source>
        <dbReference type="SAM" id="Phobius"/>
    </source>
</evidence>
<feature type="transmembrane region" description="Helical" evidence="1">
    <location>
        <begin position="243"/>
        <end position="262"/>
    </location>
</feature>
<evidence type="ECO:0000313" key="3">
    <source>
        <dbReference type="Proteomes" id="UP000060016"/>
    </source>
</evidence>
<name>A0A0K1RE60_9CORY</name>
<feature type="transmembrane region" description="Helical" evidence="1">
    <location>
        <begin position="97"/>
        <end position="117"/>
    </location>
</feature>
<proteinExistence type="predicted"/>
<evidence type="ECO:0000313" key="2">
    <source>
        <dbReference type="EMBL" id="AKV59491.1"/>
    </source>
</evidence>
<dbReference type="EMBL" id="CP012342">
    <property type="protein sequence ID" value="AKV59491.1"/>
    <property type="molecule type" value="Genomic_DNA"/>
</dbReference>
<organism evidence="2 3">
    <name type="scientific">Corynebacterium riegelii</name>
    <dbReference type="NCBI Taxonomy" id="156976"/>
    <lineage>
        <taxon>Bacteria</taxon>
        <taxon>Bacillati</taxon>
        <taxon>Actinomycetota</taxon>
        <taxon>Actinomycetes</taxon>
        <taxon>Mycobacteriales</taxon>
        <taxon>Corynebacteriaceae</taxon>
        <taxon>Corynebacterium</taxon>
    </lineage>
</organism>
<feature type="transmembrane region" description="Helical" evidence="1">
    <location>
        <begin position="74"/>
        <end position="91"/>
    </location>
</feature>
<keyword evidence="1" id="KW-1133">Transmembrane helix</keyword>
<protein>
    <submittedName>
        <fullName evidence="2">Uncharacterized protein</fullName>
    </submittedName>
</protein>
<keyword evidence="3" id="KW-1185">Reference proteome</keyword>
<feature type="transmembrane region" description="Helical" evidence="1">
    <location>
        <begin position="12"/>
        <end position="30"/>
    </location>
</feature>
<sequence length="338" mass="36350">MFRLFWHQFKAGPWWRFFVMLPIFGTFFLNITDSQLVALTQPVIAAVIWWLVFLPDGDFVQAFGLTRQQARRTFMFGAVPAVLLTVVTALISRQDAIGILGAGLGILTVVAFFENALPNGEPRARNQRGAGLRVWGNSLTLSLFWARPLLWAAGAGALVGLLYPLGGYIGNETVRELIAAVPVIVLWFALFQEAGLLPATARSLGLTRKAWARQVVLVSLGVSAVFGLVAGSISLLIDAPLTPILATTAITAFVCLASHALMPSSEFFAMVVPFIFFFPTRLMLDVVDQGAIAEEGMAVIGLGGVVLVIALVSMGLYLTGRVSLAPRSERFSAVVGAN</sequence>
<dbReference type="AlphaFoldDB" id="A0A0K1RE60"/>
<keyword evidence="1" id="KW-0472">Membrane</keyword>
<feature type="transmembrane region" description="Helical" evidence="1">
    <location>
        <begin position="36"/>
        <end position="54"/>
    </location>
</feature>
<keyword evidence="1" id="KW-0812">Transmembrane</keyword>
<feature type="transmembrane region" description="Helical" evidence="1">
    <location>
        <begin position="211"/>
        <end position="237"/>
    </location>
</feature>